<evidence type="ECO:0000256" key="8">
    <source>
        <dbReference type="ARBA" id="ARBA00022989"/>
    </source>
</evidence>
<gene>
    <name evidence="11 13" type="primary">kdpC</name>
    <name evidence="13" type="ORF">MESMUL_03650</name>
</gene>
<dbReference type="Pfam" id="PF02669">
    <property type="entry name" value="KdpC"/>
    <property type="match status" value="1"/>
</dbReference>
<dbReference type="GO" id="GO:0005524">
    <property type="term" value="F:ATP binding"/>
    <property type="evidence" value="ECO:0007669"/>
    <property type="project" value="UniProtKB-UniRule"/>
</dbReference>
<dbReference type="OrthoDB" id="9788285at2"/>
<dbReference type="NCBIfam" id="NF001454">
    <property type="entry name" value="PRK00315.1"/>
    <property type="match status" value="1"/>
</dbReference>
<name>A0A388SC21_9BURK</name>
<evidence type="ECO:0000256" key="1">
    <source>
        <dbReference type="ARBA" id="ARBA00022448"/>
    </source>
</evidence>
<keyword evidence="7 11" id="KW-0630">Potassium</keyword>
<keyword evidence="5 11" id="KW-0547">Nucleotide-binding</keyword>
<comment type="subcellular location">
    <subcellularLocation>
        <location evidence="11">Cell membrane</location>
        <topology evidence="11">Single-pass membrane protein</topology>
    </subcellularLocation>
</comment>
<evidence type="ECO:0000256" key="10">
    <source>
        <dbReference type="ARBA" id="ARBA00023136"/>
    </source>
</evidence>
<proteinExistence type="inferred from homology"/>
<protein>
    <recommendedName>
        <fullName evidence="11">Potassium-transporting ATPase KdpC subunit</fullName>
    </recommendedName>
    <alternativeName>
        <fullName evidence="11">ATP phosphohydrolase [potassium-transporting] C chain</fullName>
    </alternativeName>
    <alternativeName>
        <fullName evidence="11">Potassium-binding and translocating subunit C</fullName>
    </alternativeName>
    <alternativeName>
        <fullName evidence="11">Potassium-translocating ATPase C chain</fullName>
    </alternativeName>
</protein>
<evidence type="ECO:0000256" key="2">
    <source>
        <dbReference type="ARBA" id="ARBA00022475"/>
    </source>
</evidence>
<dbReference type="Proteomes" id="UP000266091">
    <property type="component" value="Unassembled WGS sequence"/>
</dbReference>
<keyword evidence="6 11" id="KW-0067">ATP-binding</keyword>
<dbReference type="EMBL" id="BGZJ01000001">
    <property type="protein sequence ID" value="GBO93011.1"/>
    <property type="molecule type" value="Genomic_DNA"/>
</dbReference>
<dbReference type="PANTHER" id="PTHR30042:SF2">
    <property type="entry name" value="POTASSIUM-TRANSPORTING ATPASE KDPC SUBUNIT"/>
    <property type="match status" value="1"/>
</dbReference>
<evidence type="ECO:0000256" key="4">
    <source>
        <dbReference type="ARBA" id="ARBA00022692"/>
    </source>
</evidence>
<keyword evidence="2 11" id="KW-1003">Cell membrane</keyword>
<keyword evidence="4 11" id="KW-0812">Transmembrane</keyword>
<evidence type="ECO:0000313" key="14">
    <source>
        <dbReference type="Proteomes" id="UP000266091"/>
    </source>
</evidence>
<evidence type="ECO:0000256" key="3">
    <source>
        <dbReference type="ARBA" id="ARBA00022538"/>
    </source>
</evidence>
<keyword evidence="9 11" id="KW-0406">Ion transport</keyword>
<evidence type="ECO:0000256" key="5">
    <source>
        <dbReference type="ARBA" id="ARBA00022741"/>
    </source>
</evidence>
<evidence type="ECO:0000313" key="13">
    <source>
        <dbReference type="EMBL" id="GBO93011.1"/>
    </source>
</evidence>
<keyword evidence="14" id="KW-1185">Reference proteome</keyword>
<dbReference type="RefSeq" id="WP_116269486.1">
    <property type="nucleotide sequence ID" value="NZ_BGZJ01000001.1"/>
</dbReference>
<dbReference type="HAMAP" id="MF_00276">
    <property type="entry name" value="KdpC"/>
    <property type="match status" value="1"/>
</dbReference>
<dbReference type="GO" id="GO:0008556">
    <property type="term" value="F:P-type potassium transmembrane transporter activity"/>
    <property type="evidence" value="ECO:0007669"/>
    <property type="project" value="InterPro"/>
</dbReference>
<comment type="similarity">
    <text evidence="11">Belongs to the KdpC family.</text>
</comment>
<evidence type="ECO:0000256" key="7">
    <source>
        <dbReference type="ARBA" id="ARBA00022958"/>
    </source>
</evidence>
<feature type="compositionally biased region" description="Basic and acidic residues" evidence="12">
    <location>
        <begin position="189"/>
        <end position="201"/>
    </location>
</feature>
<comment type="function">
    <text evidence="11">Part of the high-affinity ATP-driven potassium transport (or Kdp) system, which catalyzes the hydrolysis of ATP coupled with the electrogenic transport of potassium into the cytoplasm. This subunit acts as a catalytic chaperone that increases the ATP-binding affinity of the ATP-hydrolyzing subunit KdpB by the formation of a transient KdpB/KdpC/ATP ternary complex.</text>
</comment>
<dbReference type="GO" id="GO:0005886">
    <property type="term" value="C:plasma membrane"/>
    <property type="evidence" value="ECO:0007669"/>
    <property type="project" value="UniProtKB-SubCell"/>
</dbReference>
<keyword evidence="8 11" id="KW-1133">Transmembrane helix</keyword>
<keyword evidence="1 11" id="KW-0813">Transport</keyword>
<feature type="region of interest" description="Disordered" evidence="12">
    <location>
        <begin position="189"/>
        <end position="210"/>
    </location>
</feature>
<keyword evidence="3 11" id="KW-0633">Potassium transport</keyword>
<dbReference type="PIRSF" id="PIRSF001296">
    <property type="entry name" value="K_ATPase_KdpC"/>
    <property type="match status" value="1"/>
</dbReference>
<organism evidence="13 14">
    <name type="scientific">Mesosutterella multiformis</name>
    <dbReference type="NCBI Taxonomy" id="2259133"/>
    <lineage>
        <taxon>Bacteria</taxon>
        <taxon>Pseudomonadati</taxon>
        <taxon>Pseudomonadota</taxon>
        <taxon>Betaproteobacteria</taxon>
        <taxon>Burkholderiales</taxon>
        <taxon>Sutterellaceae</taxon>
        <taxon>Mesosutterella</taxon>
    </lineage>
</organism>
<evidence type="ECO:0000256" key="12">
    <source>
        <dbReference type="SAM" id="MobiDB-lite"/>
    </source>
</evidence>
<accession>A0A388SC21</accession>
<evidence type="ECO:0000256" key="11">
    <source>
        <dbReference type="HAMAP-Rule" id="MF_00276"/>
    </source>
</evidence>
<dbReference type="AlphaFoldDB" id="A0A388SC21"/>
<dbReference type="NCBIfam" id="TIGR00681">
    <property type="entry name" value="kdpC"/>
    <property type="match status" value="1"/>
</dbReference>
<feature type="region of interest" description="Disordered" evidence="12">
    <location>
        <begin position="107"/>
        <end position="134"/>
    </location>
</feature>
<comment type="subunit">
    <text evidence="11">The system is composed of three essential subunits: KdpA, KdpB and KdpC.</text>
</comment>
<reference evidence="13 14" key="1">
    <citation type="journal article" date="2018" name="Int. J. Syst. Evol. Microbiol.">
        <title>Mesosutterella multiformis gen. nov., sp. nov., a member of the family Sutterellaceae and Sutterella megalosphaeroides sp. nov., isolated from human faeces.</title>
        <authorList>
            <person name="Sakamoto M."/>
            <person name="Ikeyama N."/>
            <person name="Kunihiro T."/>
            <person name="Iino T."/>
            <person name="Yuki M."/>
            <person name="Ohkuma M."/>
        </authorList>
    </citation>
    <scope>NUCLEOTIDE SEQUENCE [LARGE SCALE GENOMIC DNA]</scope>
    <source>
        <strain evidence="13 14">4NBBH2</strain>
    </source>
</reference>
<dbReference type="InterPro" id="IPR003820">
    <property type="entry name" value="KdpC"/>
</dbReference>
<comment type="caution">
    <text evidence="13">The sequence shown here is derived from an EMBL/GenBank/DDBJ whole genome shotgun (WGS) entry which is preliminary data.</text>
</comment>
<dbReference type="PANTHER" id="PTHR30042">
    <property type="entry name" value="POTASSIUM-TRANSPORTING ATPASE C CHAIN"/>
    <property type="match status" value="1"/>
</dbReference>
<evidence type="ECO:0000256" key="6">
    <source>
        <dbReference type="ARBA" id="ARBA00022840"/>
    </source>
</evidence>
<sequence length="210" mass="23005">MVLKAAKNAIIIFLLLGIVCGVGYPALVTVIAQKAFPEQANGSIVYKDGKPVGSRLIGQEWTQPKYFWGRPSAIPGGANNAMTSTSSNDGPTSPWLINKVRDRVAAQRKANPDAKGPVPQDLATTSASGLDPDITPEDALWQVERVAKARKMKKQDLEKLVHDMTEEPFLGFLGEERINVLALNMELDRRAEQIRQSEKSGKSGKRGKRR</sequence>
<keyword evidence="10 11" id="KW-0472">Membrane</keyword>
<evidence type="ECO:0000256" key="9">
    <source>
        <dbReference type="ARBA" id="ARBA00023065"/>
    </source>
</evidence>